<proteinExistence type="predicted"/>
<evidence type="ECO:0000313" key="1">
    <source>
        <dbReference type="EMBL" id="KAI2388141.1"/>
    </source>
</evidence>
<protein>
    <submittedName>
        <fullName evidence="1">Uncharacterized protein</fullName>
    </submittedName>
</protein>
<organism evidence="1">
    <name type="scientific">Ophidiomyces ophidiicola</name>
    <dbReference type="NCBI Taxonomy" id="1387563"/>
    <lineage>
        <taxon>Eukaryota</taxon>
        <taxon>Fungi</taxon>
        <taxon>Dikarya</taxon>
        <taxon>Ascomycota</taxon>
        <taxon>Pezizomycotina</taxon>
        <taxon>Eurotiomycetes</taxon>
        <taxon>Eurotiomycetidae</taxon>
        <taxon>Onygenales</taxon>
        <taxon>Onygenaceae</taxon>
        <taxon>Ophidiomyces</taxon>
    </lineage>
</organism>
<reference evidence="1" key="1">
    <citation type="journal article" date="2022" name="bioRxiv">
        <title>Population genetic analysis of Ophidiomyces ophidiicola, the causative agent of snake fungal disease, indicates recent introductions to the USA.</title>
        <authorList>
            <person name="Ladner J.T."/>
            <person name="Palmer J.M."/>
            <person name="Ettinger C.L."/>
            <person name="Stajich J.E."/>
            <person name="Farrell T.M."/>
            <person name="Glorioso B.M."/>
            <person name="Lawson B."/>
            <person name="Price S.J."/>
            <person name="Stengle A.G."/>
            <person name="Grear D.A."/>
            <person name="Lorch J.M."/>
        </authorList>
    </citation>
    <scope>NUCLEOTIDE SEQUENCE</scope>
    <source>
        <strain evidence="1">NWHC 24266-5</strain>
    </source>
</reference>
<dbReference type="EMBL" id="JALBCA010000033">
    <property type="protein sequence ID" value="KAI2388141.1"/>
    <property type="molecule type" value="Genomic_DNA"/>
</dbReference>
<name>A0ACB8UY95_9EURO</name>
<sequence>MLGWLSGTGGGEGAGVDGSETPAPVFAYKAFKNAVLGTPAEVDEDRELTIPIKTLNSTYQRSDNLLKQLEKARSETNEKVQSQEPFPLPKAQPMASPTKSILHTPGTAHARRKTVSFGESVVDNERKRSTSDTVLKKDILSGNISRQWPAPTSDLSKRNRSKLTQSLIDAREQKSIENDDDLFDITSEKPTMSPEKVVPAENQPGAPMEESEDDFTTNLNEPHSQSGKYWKSEYDSYRAKSDREIKKLIKYRLLERSFALKSGTEVLRLTERLKQEEEKVKEMERSLAELAAGMAGKINNGVPENEDMVKELCQRTALTLKHKHKAASLRKTLERHGILDSDESATDNELQQDIAHQLRKAQEELGKLKAENRPSDFKKLKAMADASEKKAAELEKENASLKRDLARVKKEISTYEERRKAKEERLGRRQKTLEARVQQYSERLRDSSKAHHGAQETLQKAFEVEKTQMLDTIKSLKSKLAVMDKNSLVQPHFPTGQSEAPRHSSSASKEEIDTVCATKEPLPNKHFSRDNCLPTNAKRGRSSKREQAKDGGNIKTRGTNKPSPPPSENRLNPTSQVGILVEDDDLSPPNTVKRRQNNIDLLTSAKLSQPHRSRSVSPKKLVPATDSIVTSLSPKPSMIYLEVSQAQPQPKPMDANPPRNMSSKSSGLNRSLSLVPDSFIPTGAAAEKLKSMSPERIAAAQARLQRKSEDAIKDRPRGKENVWAAA</sequence>
<comment type="caution">
    <text evidence="1">The sequence shown here is derived from an EMBL/GenBank/DDBJ whole genome shotgun (WGS) entry which is preliminary data.</text>
</comment>
<gene>
    <name evidence="1" type="ORF">LOY88_002731</name>
</gene>
<accession>A0ACB8UY95</accession>